<name>A0A9P1BLN8_9DINO</name>
<evidence type="ECO:0000313" key="8">
    <source>
        <dbReference type="Proteomes" id="UP001152797"/>
    </source>
</evidence>
<dbReference type="OrthoDB" id="433738at2759"/>
<dbReference type="SMART" id="SM00185">
    <property type="entry name" value="ARM"/>
    <property type="match status" value="4"/>
</dbReference>
<evidence type="ECO:0000256" key="2">
    <source>
        <dbReference type="ARBA" id="ARBA00004216"/>
    </source>
</evidence>
<reference evidence="7" key="2">
    <citation type="submission" date="2024-04" db="EMBL/GenBank/DDBJ databases">
        <authorList>
            <person name="Chen Y."/>
            <person name="Shah S."/>
            <person name="Dougan E. K."/>
            <person name="Thang M."/>
            <person name="Chan C."/>
        </authorList>
    </citation>
    <scope>NUCLEOTIDE SEQUENCE [LARGE SCALE GENOMIC DNA]</scope>
</reference>
<dbReference type="InterPro" id="IPR016024">
    <property type="entry name" value="ARM-type_fold"/>
</dbReference>
<dbReference type="PANTHER" id="PTHR45994:SF1">
    <property type="entry name" value="FI21225P1"/>
    <property type="match status" value="1"/>
</dbReference>
<dbReference type="PANTHER" id="PTHR45994">
    <property type="entry name" value="FI21225P1"/>
    <property type="match status" value="1"/>
</dbReference>
<dbReference type="EMBL" id="CAMXCT030000215">
    <property type="protein sequence ID" value="CAL4762943.1"/>
    <property type="molecule type" value="Genomic_DNA"/>
</dbReference>
<evidence type="ECO:0000256" key="3">
    <source>
        <dbReference type="ARBA" id="ARBA00020768"/>
    </source>
</evidence>
<dbReference type="SUPFAM" id="SSF48371">
    <property type="entry name" value="ARM repeat"/>
    <property type="match status" value="2"/>
</dbReference>
<evidence type="ECO:0000313" key="6">
    <source>
        <dbReference type="EMBL" id="CAI3975631.1"/>
    </source>
</evidence>
<dbReference type="EMBL" id="CAMXCT020000215">
    <property type="protein sequence ID" value="CAL1129006.1"/>
    <property type="molecule type" value="Genomic_DNA"/>
</dbReference>
<dbReference type="Gene3D" id="1.25.10.10">
    <property type="entry name" value="Leucine-rich Repeat Variant"/>
    <property type="match status" value="2"/>
</dbReference>
<dbReference type="EMBL" id="CAMXCT010000215">
    <property type="protein sequence ID" value="CAI3975631.1"/>
    <property type="molecule type" value="Genomic_DNA"/>
</dbReference>
<dbReference type="GO" id="GO:0005737">
    <property type="term" value="C:cytoplasm"/>
    <property type="evidence" value="ECO:0007669"/>
    <property type="project" value="TreeGrafter"/>
</dbReference>
<dbReference type="InterPro" id="IPR011990">
    <property type="entry name" value="TPR-like_helical_dom_sf"/>
</dbReference>
<dbReference type="Proteomes" id="UP001152797">
    <property type="component" value="Unassembled WGS sequence"/>
</dbReference>
<dbReference type="SMART" id="SM00028">
    <property type="entry name" value="TPR"/>
    <property type="match status" value="3"/>
</dbReference>
<dbReference type="SUPFAM" id="SSF48452">
    <property type="entry name" value="TPR-like"/>
    <property type="match status" value="1"/>
</dbReference>
<dbReference type="Gene3D" id="1.25.40.10">
    <property type="entry name" value="Tetratricopeptide repeat domain"/>
    <property type="match status" value="1"/>
</dbReference>
<dbReference type="InterPro" id="IPR000225">
    <property type="entry name" value="Armadillo"/>
</dbReference>
<feature type="repeat" description="TPR" evidence="5">
    <location>
        <begin position="82"/>
        <end position="115"/>
    </location>
</feature>
<comment type="subcellular location">
    <subcellularLocation>
        <location evidence="1">Cytoplasm</location>
        <location evidence="1">Myofibril</location>
        <location evidence="1">Sarcomere</location>
        <location evidence="1">A band</location>
    </subcellularLocation>
    <subcellularLocation>
        <location evidence="2">Cytoplasm</location>
        <location evidence="2">Myofibril</location>
        <location evidence="2">Sarcomere</location>
        <location evidence="2">Z line</location>
    </subcellularLocation>
</comment>
<dbReference type="PROSITE" id="PS50005">
    <property type="entry name" value="TPR"/>
    <property type="match status" value="1"/>
</dbReference>
<evidence type="ECO:0000256" key="1">
    <source>
        <dbReference type="ARBA" id="ARBA00004161"/>
    </source>
</evidence>
<comment type="caution">
    <text evidence="6">The sequence shown here is derived from an EMBL/GenBank/DDBJ whole genome shotgun (WGS) entry which is preliminary data.</text>
</comment>
<protein>
    <recommendedName>
        <fullName evidence="3">Protein unc-45 homolog B</fullName>
    </recommendedName>
</protein>
<accession>A0A9P1BLN8</accession>
<reference evidence="6" key="1">
    <citation type="submission" date="2022-10" db="EMBL/GenBank/DDBJ databases">
        <authorList>
            <person name="Chen Y."/>
            <person name="Dougan E. K."/>
            <person name="Chan C."/>
            <person name="Rhodes N."/>
            <person name="Thang M."/>
        </authorList>
    </citation>
    <scope>NUCLEOTIDE SEQUENCE</scope>
</reference>
<evidence type="ECO:0000256" key="5">
    <source>
        <dbReference type="PROSITE-ProRule" id="PRU00339"/>
    </source>
</evidence>
<dbReference type="GO" id="GO:0051879">
    <property type="term" value="F:Hsp90 protein binding"/>
    <property type="evidence" value="ECO:0007669"/>
    <property type="project" value="TreeGrafter"/>
</dbReference>
<keyword evidence="8" id="KW-1185">Reference proteome</keyword>
<evidence type="ECO:0000313" key="7">
    <source>
        <dbReference type="EMBL" id="CAL1129006.1"/>
    </source>
</evidence>
<dbReference type="AlphaFoldDB" id="A0A9P1BLN8"/>
<keyword evidence="5" id="KW-0802">TPR repeat</keyword>
<organism evidence="6">
    <name type="scientific">Cladocopium goreaui</name>
    <dbReference type="NCBI Taxonomy" id="2562237"/>
    <lineage>
        <taxon>Eukaryota</taxon>
        <taxon>Sar</taxon>
        <taxon>Alveolata</taxon>
        <taxon>Dinophyceae</taxon>
        <taxon>Suessiales</taxon>
        <taxon>Symbiodiniaceae</taxon>
        <taxon>Cladocopium</taxon>
    </lineage>
</organism>
<dbReference type="InterPro" id="IPR011989">
    <property type="entry name" value="ARM-like"/>
</dbReference>
<keyword evidence="4" id="KW-0963">Cytoplasm</keyword>
<dbReference type="InterPro" id="IPR019734">
    <property type="entry name" value="TPR_rpt"/>
</dbReference>
<sequence length="903" mass="99282">MGSMSPLERKEAGNQLFKEGKWEEALEQYTFGLEIAETAENIPPDQKGLLLSNRAQCFLKLSDWQRSLDDANACLALLPEHAKSLVRRGTALEQLGRRDEALRDFAQVARADPSNVLAVQHARRLREEISMQKSQRDDQSLPSQLLERLNSDEALDACDQIRRAILERHQALALLKLDAVPKLLALALKAAQQELRKAALQCLCNMTSATLAEDCPPGMLPAAVEIARKQLRQQMAGKLLELRQLCQDHAGSMIQLAHLLGHCQELEDEDALEVLRTALDSPEESVQRAALVALHGICDARRLLGSKGAAVVPSRCLQKCLESALHSPLQDLLQGLLAEVFALLADDEDRPEQMKVDLAHFGLLVLEPFLQSEDQLLQSNGLAGLTSLLAAKSKAAQLLQQSQAPLTAMLRALSSPGTEPWHCKAQNHAAECLLLAVSDASTRQRWIEGGGIDVILNAFSNLEKGKERNFVDAKLVAVLAILAAHNKEVRDEVFDRVDFMMELRYALEVAQSRVATATSSEDKRQAKRLCSGLFESFACLSIHGEFKELLISSKKTLAALQALAKEEDLGDAGLSFFFAMLIYNLCRSRDDKMRRKTGNPMIDELGSDDLKALEEFYERMPPEARPAVNGEVDAGDAQLAAKMRSWCLQREGSGASPVVSKLCRCIQGSSVQCKVLVAESLRFLCQDQSQRKFVAASHGLRALLVLEKEPKATEAARQALAQILISTNPASLQYQEQLDSVRPLLEMFSSSNELCQFEGAMALTNLLTSSEELRGRALQGGAWNLSKDLLFSDNEQVQCAGLEVMCNLSMSPEVLERFVDGKASVELQLLGAFCQSEEPRASIAASGALAMLADTPEVAERIAECQHCITGLLKLLESQVGSAVWRSSRRMNMGYAQNWQLGE</sequence>
<gene>
    <name evidence="6" type="ORF">C1SCF055_LOCUS3929</name>
</gene>
<proteinExistence type="predicted"/>
<evidence type="ECO:0000256" key="4">
    <source>
        <dbReference type="ARBA" id="ARBA00022490"/>
    </source>
</evidence>